<sequence length="373" mass="41190">MPRSGARLRNAWVRVFVVAFAAASCARAEESTETEEPRLIGWLGEVARPPAPSATGDGATNSSIEDALLSSSSESAVKGASEIGAKARGTWTTLSWSPRAFLYQNFLTEDECEHLIALGEKKLERSTVVGSKGKEGDVHSARTSFGTFITRRLTPTLSAVEDRVAEYSGIPWRHQEQLQLLRYEKGQEYVAHHDGIVSKGNGEKRIATVLMFLREPEFGGETHFPDATPLPATRSEFLGSRAKLSDCGWNEGRGFSVIPRKGDAILFFSHHINGTSDDAASHASCPTLRGIKYTATKWIHEKEFDTTTFETPMCEDKEDMCDQWANSGECEKNPVFMMGIETVGSCSKSCCARDRSRLSDIQKRFCEPCDEKM</sequence>
<dbReference type="Gene3D" id="2.60.120.620">
    <property type="entry name" value="q2cbj1_9rhob like domain"/>
    <property type="match status" value="1"/>
</dbReference>
<dbReference type="STRING" id="70448.A0A090M1J4"/>
<dbReference type="GO" id="GO:0005506">
    <property type="term" value="F:iron ion binding"/>
    <property type="evidence" value="ECO:0007669"/>
    <property type="project" value="InterPro"/>
</dbReference>
<evidence type="ECO:0000256" key="1">
    <source>
        <dbReference type="ARBA" id="ARBA00001961"/>
    </source>
</evidence>
<dbReference type="PROSITE" id="PS51257">
    <property type="entry name" value="PROKAR_LIPOPROTEIN"/>
    <property type="match status" value="1"/>
</dbReference>
<dbReference type="Pfam" id="PF13640">
    <property type="entry name" value="2OG-FeII_Oxy_3"/>
    <property type="match status" value="1"/>
</dbReference>
<dbReference type="PANTHER" id="PTHR10869:SF238">
    <property type="entry name" value="PROLYL 4-HYDROXYLASE 6-RELATED"/>
    <property type="match status" value="1"/>
</dbReference>
<dbReference type="GO" id="GO:0004656">
    <property type="term" value="F:procollagen-proline 4-dioxygenase activity"/>
    <property type="evidence" value="ECO:0007669"/>
    <property type="project" value="UniProtKB-EC"/>
</dbReference>
<comment type="cofactor">
    <cofactor evidence="1">
        <name>L-ascorbate</name>
        <dbReference type="ChEBI" id="CHEBI:38290"/>
    </cofactor>
</comment>
<dbReference type="PROSITE" id="PS51471">
    <property type="entry name" value="FE2OG_OXY"/>
    <property type="match status" value="1"/>
</dbReference>
<gene>
    <name evidence="10" type="ORF">OT_ostta05g03400</name>
</gene>
<keyword evidence="6" id="KW-0408">Iron</keyword>
<dbReference type="KEGG" id="ota:OT_ostta05g03400"/>
<evidence type="ECO:0000256" key="3">
    <source>
        <dbReference type="ARBA" id="ARBA00022723"/>
    </source>
</evidence>
<evidence type="ECO:0000256" key="7">
    <source>
        <dbReference type="ARBA" id="ARBA00049169"/>
    </source>
</evidence>
<feature type="signal peptide" evidence="8">
    <location>
        <begin position="1"/>
        <end position="28"/>
    </location>
</feature>
<dbReference type="SMART" id="SM00702">
    <property type="entry name" value="P4Hc"/>
    <property type="match status" value="1"/>
</dbReference>
<evidence type="ECO:0000259" key="9">
    <source>
        <dbReference type="PROSITE" id="PS51471"/>
    </source>
</evidence>
<keyword evidence="11" id="KW-1185">Reference proteome</keyword>
<proteinExistence type="predicted"/>
<keyword evidence="4 10" id="KW-0223">Dioxygenase</keyword>
<keyword evidence="8" id="KW-0732">Signal</keyword>
<dbReference type="RefSeq" id="XP_022839055.1">
    <property type="nucleotide sequence ID" value="XM_022984311.1"/>
</dbReference>
<evidence type="ECO:0000256" key="5">
    <source>
        <dbReference type="ARBA" id="ARBA00023002"/>
    </source>
</evidence>
<name>A0A090M1J4_OSTTA</name>
<protein>
    <submittedName>
        <fullName evidence="10">Oxoglutarate/iron-dependent dioxygenase</fullName>
    </submittedName>
</protein>
<comment type="catalytic activity">
    <reaction evidence="7">
        <text>L-prolyl-[collagen] + 2-oxoglutarate + O2 = trans-4-hydroxy-L-prolyl-[collagen] + succinate + CO2</text>
        <dbReference type="Rhea" id="RHEA:18945"/>
        <dbReference type="Rhea" id="RHEA-COMP:11676"/>
        <dbReference type="Rhea" id="RHEA-COMP:11680"/>
        <dbReference type="ChEBI" id="CHEBI:15379"/>
        <dbReference type="ChEBI" id="CHEBI:16526"/>
        <dbReference type="ChEBI" id="CHEBI:16810"/>
        <dbReference type="ChEBI" id="CHEBI:30031"/>
        <dbReference type="ChEBI" id="CHEBI:50342"/>
        <dbReference type="ChEBI" id="CHEBI:61965"/>
        <dbReference type="EC" id="1.14.11.2"/>
    </reaction>
</comment>
<keyword evidence="3" id="KW-0479">Metal-binding</keyword>
<comment type="subcellular location">
    <subcellularLocation>
        <location evidence="2">Endoplasmic reticulum membrane</location>
        <topology evidence="2">Single-pass type II membrane protein</topology>
    </subcellularLocation>
</comment>
<evidence type="ECO:0000256" key="6">
    <source>
        <dbReference type="ARBA" id="ARBA00023004"/>
    </source>
</evidence>
<dbReference type="AlphaFoldDB" id="A0A090M1J4"/>
<dbReference type="InterPro" id="IPR006620">
    <property type="entry name" value="Pro_4_hyd_alph"/>
</dbReference>
<dbReference type="EMBL" id="CAID01000005">
    <property type="protein sequence ID" value="CEF98061.1"/>
    <property type="molecule type" value="Genomic_DNA"/>
</dbReference>
<evidence type="ECO:0000256" key="4">
    <source>
        <dbReference type="ARBA" id="ARBA00022964"/>
    </source>
</evidence>
<organism evidence="10 11">
    <name type="scientific">Ostreococcus tauri</name>
    <name type="common">Marine green alga</name>
    <dbReference type="NCBI Taxonomy" id="70448"/>
    <lineage>
        <taxon>Eukaryota</taxon>
        <taxon>Viridiplantae</taxon>
        <taxon>Chlorophyta</taxon>
        <taxon>Mamiellophyceae</taxon>
        <taxon>Mamiellales</taxon>
        <taxon>Bathycoccaceae</taxon>
        <taxon>Ostreococcus</taxon>
    </lineage>
</organism>
<dbReference type="GO" id="GO:0005789">
    <property type="term" value="C:endoplasmic reticulum membrane"/>
    <property type="evidence" value="ECO:0007669"/>
    <property type="project" value="UniProtKB-SubCell"/>
</dbReference>
<dbReference type="InterPro" id="IPR044862">
    <property type="entry name" value="Pro_4_hyd_alph_FE2OG_OXY"/>
</dbReference>
<dbReference type="InParanoid" id="A0A090M1J4"/>
<dbReference type="OrthoDB" id="420380at2759"/>
<dbReference type="InterPro" id="IPR045054">
    <property type="entry name" value="P4HA-like"/>
</dbReference>
<evidence type="ECO:0000313" key="10">
    <source>
        <dbReference type="EMBL" id="CEF98061.1"/>
    </source>
</evidence>
<dbReference type="PANTHER" id="PTHR10869">
    <property type="entry name" value="PROLYL 4-HYDROXYLASE ALPHA SUBUNIT"/>
    <property type="match status" value="1"/>
</dbReference>
<dbReference type="InterPro" id="IPR005123">
    <property type="entry name" value="Oxoglu/Fe-dep_dioxygenase_dom"/>
</dbReference>
<feature type="domain" description="Fe2OG dioxygenase" evidence="9">
    <location>
        <begin position="174"/>
        <end position="301"/>
    </location>
</feature>
<accession>A0A090M1J4</accession>
<evidence type="ECO:0000256" key="8">
    <source>
        <dbReference type="SAM" id="SignalP"/>
    </source>
</evidence>
<reference evidence="11" key="1">
    <citation type="journal article" date="2006" name="Proc. Natl. Acad. Sci. U.S.A.">
        <title>Genome analysis of the smallest free-living eukaryote Ostreococcus tauri unveils many unique features.</title>
        <authorList>
            <person name="Derelle E."/>
            <person name="Ferraz C."/>
            <person name="Rombauts S."/>
            <person name="Rouze P."/>
            <person name="Worden A.Z."/>
            <person name="Robbens S."/>
            <person name="Partensky F."/>
            <person name="Degroeve S."/>
            <person name="Echeynie S."/>
            <person name="Cooke R."/>
            <person name="Saeys Y."/>
            <person name="Wuyts J."/>
            <person name="Jabbari K."/>
            <person name="Bowler C."/>
            <person name="Panaud O."/>
            <person name="Piegu B."/>
            <person name="Ball S.G."/>
            <person name="Ral J.-P."/>
            <person name="Bouget F.-Y."/>
            <person name="Piganeau G."/>
            <person name="De Baets B."/>
            <person name="Picard A."/>
            <person name="Delseny M."/>
            <person name="Demaille J."/>
            <person name="Van de Peer Y."/>
            <person name="Moreau H."/>
        </authorList>
    </citation>
    <scope>NUCLEOTIDE SEQUENCE [LARGE SCALE GENOMIC DNA]</scope>
    <source>
        <strain evidence="11">OTTH 0595 / CCAP 157/2 / RCC745</strain>
    </source>
</reference>
<dbReference type="GeneID" id="9835146"/>
<comment type="caution">
    <text evidence="10">The sequence shown here is derived from an EMBL/GenBank/DDBJ whole genome shotgun (WGS) entry which is preliminary data.</text>
</comment>
<dbReference type="Proteomes" id="UP000009170">
    <property type="component" value="Unassembled WGS sequence"/>
</dbReference>
<feature type="chain" id="PRO_5001859563" evidence="8">
    <location>
        <begin position="29"/>
        <end position="373"/>
    </location>
</feature>
<evidence type="ECO:0000256" key="2">
    <source>
        <dbReference type="ARBA" id="ARBA00004648"/>
    </source>
</evidence>
<reference evidence="10 11" key="2">
    <citation type="journal article" date="2014" name="BMC Genomics">
        <title>An improved genome of the model marine alga Ostreococcus tauri unfolds by assessing Illumina de novo assemblies.</title>
        <authorList>
            <person name="Blanc-Mathieu R."/>
            <person name="Verhelst B."/>
            <person name="Derelle E."/>
            <person name="Rombauts S."/>
            <person name="Bouget F.Y."/>
            <person name="Carre I."/>
            <person name="Chateau A."/>
            <person name="Eyre-Walker A."/>
            <person name="Grimsley N."/>
            <person name="Moreau H."/>
            <person name="Piegu B."/>
            <person name="Rivals E."/>
            <person name="Schackwitz W."/>
            <person name="Van de Peer Y."/>
            <person name="Piganeau G."/>
        </authorList>
    </citation>
    <scope>NUCLEOTIDE SEQUENCE [LARGE SCALE GENOMIC DNA]</scope>
    <source>
        <strain evidence="11">OTTH 0595 / CCAP 157/2 / RCC745</strain>
    </source>
</reference>
<evidence type="ECO:0000313" key="11">
    <source>
        <dbReference type="Proteomes" id="UP000009170"/>
    </source>
</evidence>
<dbReference type="GO" id="GO:0031418">
    <property type="term" value="F:L-ascorbic acid binding"/>
    <property type="evidence" value="ECO:0007669"/>
    <property type="project" value="InterPro"/>
</dbReference>
<keyword evidence="5" id="KW-0560">Oxidoreductase</keyword>